<dbReference type="STRING" id="1236220.SAMN04488112_11239"/>
<name>A0A1G6N8X7_9BACL</name>
<evidence type="ECO:0000256" key="1">
    <source>
        <dbReference type="SAM" id="SignalP"/>
    </source>
</evidence>
<evidence type="ECO:0000313" key="2">
    <source>
        <dbReference type="EMBL" id="SDC63827.1"/>
    </source>
</evidence>
<dbReference type="Proteomes" id="UP000199387">
    <property type="component" value="Unassembled WGS sequence"/>
</dbReference>
<dbReference type="AlphaFoldDB" id="A0A1G6N8X7"/>
<keyword evidence="1" id="KW-0732">Signal</keyword>
<reference evidence="2 3" key="1">
    <citation type="submission" date="2016-10" db="EMBL/GenBank/DDBJ databases">
        <authorList>
            <person name="de Groot N.N."/>
        </authorList>
    </citation>
    <scope>NUCLEOTIDE SEQUENCE [LARGE SCALE GENOMIC DNA]</scope>
    <source>
        <strain evidence="2 3">DSM 45514</strain>
    </source>
</reference>
<sequence length="67" mass="7265">MRRHVLLLMTLLLILLPLLSACGGKPAADGKQEITLNAQTEPPSLDPALATDTTSGWVLEHLFELDD</sequence>
<feature type="chain" id="PRO_5011683415" evidence="1">
    <location>
        <begin position="28"/>
        <end position="67"/>
    </location>
</feature>
<feature type="signal peptide" evidence="1">
    <location>
        <begin position="1"/>
        <end position="27"/>
    </location>
</feature>
<protein>
    <submittedName>
        <fullName evidence="2">Oligopeptide transport system substrate-binding protein</fullName>
    </submittedName>
</protein>
<dbReference type="RefSeq" id="WP_091570435.1">
    <property type="nucleotide sequence ID" value="NZ_FMZA01000012.1"/>
</dbReference>
<accession>A0A1G6N8X7</accession>
<gene>
    <name evidence="2" type="ORF">SAMN04488112_11239</name>
</gene>
<keyword evidence="3" id="KW-1185">Reference proteome</keyword>
<evidence type="ECO:0000313" key="3">
    <source>
        <dbReference type="Proteomes" id="UP000199387"/>
    </source>
</evidence>
<proteinExistence type="predicted"/>
<dbReference type="EMBL" id="FMZA01000012">
    <property type="protein sequence ID" value="SDC63827.1"/>
    <property type="molecule type" value="Genomic_DNA"/>
</dbReference>
<dbReference type="PROSITE" id="PS51257">
    <property type="entry name" value="PROKAR_LIPOPROTEIN"/>
    <property type="match status" value="1"/>
</dbReference>
<organism evidence="2 3">
    <name type="scientific">Melghirimyces thermohalophilus</name>
    <dbReference type="NCBI Taxonomy" id="1236220"/>
    <lineage>
        <taxon>Bacteria</taxon>
        <taxon>Bacillati</taxon>
        <taxon>Bacillota</taxon>
        <taxon>Bacilli</taxon>
        <taxon>Bacillales</taxon>
        <taxon>Thermoactinomycetaceae</taxon>
        <taxon>Melghirimyces</taxon>
    </lineage>
</organism>